<dbReference type="EMBL" id="MRCY01000783">
    <property type="protein sequence ID" value="RKK79049.1"/>
    <property type="molecule type" value="Genomic_DNA"/>
</dbReference>
<proteinExistence type="predicted"/>
<reference evidence="1 2" key="1">
    <citation type="journal article" date="2018" name="Sci. Rep.">
        <title>Characterisation of pathogen-specific regions and novel effector candidates in Fusarium oxysporum f. sp. cepae.</title>
        <authorList>
            <person name="Armitage A.D."/>
            <person name="Taylor A."/>
            <person name="Sobczyk M.K."/>
            <person name="Baxter L."/>
            <person name="Greenfield B.P."/>
            <person name="Bates H.J."/>
            <person name="Wilson F."/>
            <person name="Jackson A.C."/>
            <person name="Ott S."/>
            <person name="Harrison R.J."/>
            <person name="Clarkson J.P."/>
        </authorList>
    </citation>
    <scope>NUCLEOTIDE SEQUENCE [LARGE SCALE GENOMIC DNA]</scope>
    <source>
        <strain evidence="1 2">Fo_A28</strain>
    </source>
</reference>
<sequence length="56" mass="6379">MRHTLPLLSFLLEKTNHIPLLAASFVCWLKVAENENQLTQHCKADGSHWNVAQAPR</sequence>
<evidence type="ECO:0000313" key="1">
    <source>
        <dbReference type="EMBL" id="RKK79049.1"/>
    </source>
</evidence>
<comment type="caution">
    <text evidence="1">The sequence shown here is derived from an EMBL/GenBank/DDBJ whole genome shotgun (WGS) entry which is preliminary data.</text>
</comment>
<evidence type="ECO:0000313" key="2">
    <source>
        <dbReference type="Proteomes" id="UP000285860"/>
    </source>
</evidence>
<dbReference type="Proteomes" id="UP000285860">
    <property type="component" value="Unassembled WGS sequence"/>
</dbReference>
<accession>A0A420NFM1</accession>
<protein>
    <submittedName>
        <fullName evidence="1">Uncharacterized protein</fullName>
    </submittedName>
</protein>
<gene>
    <name evidence="1" type="ORF">BFJ68_g17842</name>
</gene>
<dbReference type="AlphaFoldDB" id="A0A420NFM1"/>
<name>A0A420NFM1_FUSOX</name>
<organism evidence="1 2">
    <name type="scientific">Fusarium oxysporum</name>
    <name type="common">Fusarium vascular wilt</name>
    <dbReference type="NCBI Taxonomy" id="5507"/>
    <lineage>
        <taxon>Eukaryota</taxon>
        <taxon>Fungi</taxon>
        <taxon>Dikarya</taxon>
        <taxon>Ascomycota</taxon>
        <taxon>Pezizomycotina</taxon>
        <taxon>Sordariomycetes</taxon>
        <taxon>Hypocreomycetidae</taxon>
        <taxon>Hypocreales</taxon>
        <taxon>Nectriaceae</taxon>
        <taxon>Fusarium</taxon>
        <taxon>Fusarium oxysporum species complex</taxon>
    </lineage>
</organism>